<name>A0A318GX70_9BURK</name>
<accession>A0A318GX70</accession>
<organism evidence="1 2">
    <name type="scientific">Sphaerotilus hippei</name>
    <dbReference type="NCBI Taxonomy" id="744406"/>
    <lineage>
        <taxon>Bacteria</taxon>
        <taxon>Pseudomonadati</taxon>
        <taxon>Pseudomonadota</taxon>
        <taxon>Betaproteobacteria</taxon>
        <taxon>Burkholderiales</taxon>
        <taxon>Sphaerotilaceae</taxon>
        <taxon>Sphaerotilus</taxon>
    </lineage>
</organism>
<sequence>MIAAVLLLTLLGIVIALLAPFAWQQLHGRPDEQVGDTLKRDLPWRVRIDADGRSEVLGLTLTARAAALRATGDTPGSRLRDAAARWPSEVMELGVLRAADGTLSLEAFLTSISIGPLQGKLVLSASADPDTLRAWAEQAVKGQAQASGAQRFSLNAADAARAREHLIDGLVFLPAARLDEEALVQRLGPPAERLTEHGGTLDLLYPERGLVVALDASGRSRVVMQYVAPADFETRLAAPLRAAAAASAPATASN</sequence>
<proteinExistence type="predicted"/>
<dbReference type="RefSeq" id="WP_110401715.1">
    <property type="nucleotide sequence ID" value="NZ_QJJS01000015.1"/>
</dbReference>
<dbReference type="Proteomes" id="UP000247811">
    <property type="component" value="Unassembled WGS sequence"/>
</dbReference>
<dbReference type="EMBL" id="QJJS01000015">
    <property type="protein sequence ID" value="PXW94209.1"/>
    <property type="molecule type" value="Genomic_DNA"/>
</dbReference>
<evidence type="ECO:0000313" key="2">
    <source>
        <dbReference type="Proteomes" id="UP000247811"/>
    </source>
</evidence>
<keyword evidence="2" id="KW-1185">Reference proteome</keyword>
<protein>
    <submittedName>
        <fullName evidence="1">Uncharacterized protein</fullName>
    </submittedName>
</protein>
<dbReference type="AlphaFoldDB" id="A0A318GX70"/>
<comment type="caution">
    <text evidence="1">The sequence shown here is derived from an EMBL/GenBank/DDBJ whole genome shotgun (WGS) entry which is preliminary data.</text>
</comment>
<gene>
    <name evidence="1" type="ORF">C7444_115104</name>
</gene>
<reference evidence="1 2" key="1">
    <citation type="submission" date="2018-05" db="EMBL/GenBank/DDBJ databases">
        <title>Genomic Encyclopedia of Type Strains, Phase IV (KMG-IV): sequencing the most valuable type-strain genomes for metagenomic binning, comparative biology and taxonomic classification.</title>
        <authorList>
            <person name="Goeker M."/>
        </authorList>
    </citation>
    <scope>NUCLEOTIDE SEQUENCE [LARGE SCALE GENOMIC DNA]</scope>
    <source>
        <strain evidence="1 2">DSM 566</strain>
    </source>
</reference>
<dbReference type="OrthoDB" id="7057085at2"/>
<evidence type="ECO:0000313" key="1">
    <source>
        <dbReference type="EMBL" id="PXW94209.1"/>
    </source>
</evidence>